<proteinExistence type="predicted"/>
<dbReference type="AlphaFoldDB" id="A0A9P5YVK8"/>
<dbReference type="Proteomes" id="UP000807469">
    <property type="component" value="Unassembled WGS sequence"/>
</dbReference>
<dbReference type="PANTHER" id="PTHR43798">
    <property type="entry name" value="MONOACYLGLYCEROL LIPASE"/>
    <property type="match status" value="1"/>
</dbReference>
<accession>A0A9P5YVK8</accession>
<organism evidence="2 3">
    <name type="scientific">Pholiota conissans</name>
    <dbReference type="NCBI Taxonomy" id="109636"/>
    <lineage>
        <taxon>Eukaryota</taxon>
        <taxon>Fungi</taxon>
        <taxon>Dikarya</taxon>
        <taxon>Basidiomycota</taxon>
        <taxon>Agaricomycotina</taxon>
        <taxon>Agaricomycetes</taxon>
        <taxon>Agaricomycetidae</taxon>
        <taxon>Agaricales</taxon>
        <taxon>Agaricineae</taxon>
        <taxon>Strophariaceae</taxon>
        <taxon>Pholiota</taxon>
    </lineage>
</organism>
<dbReference type="Gene3D" id="3.40.50.1820">
    <property type="entry name" value="alpha/beta hydrolase"/>
    <property type="match status" value="1"/>
</dbReference>
<evidence type="ECO:0000313" key="2">
    <source>
        <dbReference type="EMBL" id="KAF9474695.1"/>
    </source>
</evidence>
<name>A0A9P5YVK8_9AGAR</name>
<comment type="caution">
    <text evidence="2">The sequence shown here is derived from an EMBL/GenBank/DDBJ whole genome shotgun (WGS) entry which is preliminary data.</text>
</comment>
<dbReference type="InterPro" id="IPR050266">
    <property type="entry name" value="AB_hydrolase_sf"/>
</dbReference>
<gene>
    <name evidence="2" type="ORF">BDN70DRAFT_865818</name>
</gene>
<feature type="domain" description="AB hydrolase-1" evidence="1">
    <location>
        <begin position="42"/>
        <end position="340"/>
    </location>
</feature>
<reference evidence="2" key="1">
    <citation type="submission" date="2020-11" db="EMBL/GenBank/DDBJ databases">
        <authorList>
            <consortium name="DOE Joint Genome Institute"/>
            <person name="Ahrendt S."/>
            <person name="Riley R."/>
            <person name="Andreopoulos W."/>
            <person name="Labutti K."/>
            <person name="Pangilinan J."/>
            <person name="Ruiz-Duenas F.J."/>
            <person name="Barrasa J.M."/>
            <person name="Sanchez-Garcia M."/>
            <person name="Camarero S."/>
            <person name="Miyauchi S."/>
            <person name="Serrano A."/>
            <person name="Linde D."/>
            <person name="Babiker R."/>
            <person name="Drula E."/>
            <person name="Ayuso-Fernandez I."/>
            <person name="Pacheco R."/>
            <person name="Padilla G."/>
            <person name="Ferreira P."/>
            <person name="Barriuso J."/>
            <person name="Kellner H."/>
            <person name="Castanera R."/>
            <person name="Alfaro M."/>
            <person name="Ramirez L."/>
            <person name="Pisabarro A.G."/>
            <person name="Kuo A."/>
            <person name="Tritt A."/>
            <person name="Lipzen A."/>
            <person name="He G."/>
            <person name="Yan M."/>
            <person name="Ng V."/>
            <person name="Cullen D."/>
            <person name="Martin F."/>
            <person name="Rosso M.-N."/>
            <person name="Henrissat B."/>
            <person name="Hibbett D."/>
            <person name="Martinez A.T."/>
            <person name="Grigoriev I.V."/>
        </authorList>
    </citation>
    <scope>NUCLEOTIDE SEQUENCE</scope>
    <source>
        <strain evidence="2">CIRM-BRFM 674</strain>
    </source>
</reference>
<evidence type="ECO:0000259" key="1">
    <source>
        <dbReference type="Pfam" id="PF12697"/>
    </source>
</evidence>
<sequence length="357" mass="39715">MNVKSYVFDGPPRDPDTPALKMTAKQYTPVISVEGDKEGLTLLFAHCIGAHKEQWEPTIEHLFHTQAAKDDAHRVREAWAFDWQNHGDSAVLNREALKERPEGVCEPTNETHASNGRLTTLTAAFEWCAAIASFINLPHMQGHRIVLVGHSAGAAAIALTTNFVPTFAHQYAALILVEPTMVTREVFASELEDRMSAMEFAVTATSARRDRWTSRAEALTYFVKRVPWGMWDERIVKILVEHGLEDDPAGNGVRLKCDRAQESVSYPDVDPHFEGAVHLARICHTVPIHLIWGTRNDLVPEFIQDSLSEAAEGRMAASVMKIEDAGHMVVQEQPNLLAQAIADIIDRIDSVATRSKL</sequence>
<dbReference type="EMBL" id="MU155366">
    <property type="protein sequence ID" value="KAF9474695.1"/>
    <property type="molecule type" value="Genomic_DNA"/>
</dbReference>
<dbReference type="GO" id="GO:0016020">
    <property type="term" value="C:membrane"/>
    <property type="evidence" value="ECO:0007669"/>
    <property type="project" value="TreeGrafter"/>
</dbReference>
<dbReference type="InterPro" id="IPR000073">
    <property type="entry name" value="AB_hydrolase_1"/>
</dbReference>
<dbReference type="InterPro" id="IPR029058">
    <property type="entry name" value="AB_hydrolase_fold"/>
</dbReference>
<dbReference type="SUPFAM" id="SSF53474">
    <property type="entry name" value="alpha/beta-Hydrolases"/>
    <property type="match status" value="1"/>
</dbReference>
<dbReference type="Pfam" id="PF12697">
    <property type="entry name" value="Abhydrolase_6"/>
    <property type="match status" value="1"/>
</dbReference>
<keyword evidence="3" id="KW-1185">Reference proteome</keyword>
<dbReference type="PANTHER" id="PTHR43798:SF33">
    <property type="entry name" value="HYDROLASE, PUTATIVE (AFU_ORTHOLOGUE AFUA_2G14860)-RELATED"/>
    <property type="match status" value="1"/>
</dbReference>
<dbReference type="OrthoDB" id="94039at2759"/>
<evidence type="ECO:0000313" key="3">
    <source>
        <dbReference type="Proteomes" id="UP000807469"/>
    </source>
</evidence>
<protein>
    <submittedName>
        <fullName evidence="2">Alpha/beta-hydrolase</fullName>
    </submittedName>
</protein>